<dbReference type="KEGG" id="med:MELS_0592"/>
<keyword evidence="2" id="KW-1185">Reference proteome</keyword>
<organism evidence="1 2">
    <name type="scientific">Megasphaera elsdenii DSM 20460</name>
    <dbReference type="NCBI Taxonomy" id="1064535"/>
    <lineage>
        <taxon>Bacteria</taxon>
        <taxon>Bacillati</taxon>
        <taxon>Bacillota</taxon>
        <taxon>Negativicutes</taxon>
        <taxon>Veillonellales</taxon>
        <taxon>Veillonellaceae</taxon>
        <taxon>Megasphaera</taxon>
    </lineage>
</organism>
<evidence type="ECO:0000313" key="1">
    <source>
        <dbReference type="EMBL" id="CCC72814.1"/>
    </source>
</evidence>
<proteinExistence type="predicted"/>
<protein>
    <submittedName>
        <fullName evidence="1">Uncharacterized protein</fullName>
    </submittedName>
</protein>
<gene>
    <name evidence="1" type="ORF">MELS_0592</name>
</gene>
<dbReference type="Proteomes" id="UP000010111">
    <property type="component" value="Chromosome"/>
</dbReference>
<dbReference type="EMBL" id="HE576794">
    <property type="protein sequence ID" value="CCC72814.1"/>
    <property type="molecule type" value="Genomic_DNA"/>
</dbReference>
<accession>G0VMY6</accession>
<sequence length="71" mass="7711">MTILVYGAFFHTSPVMNSVYTIISGGPPFGTAPTHQADGRIFFCEPYSFPSPVCDIVGDVLIKASHCESWV</sequence>
<name>G0VMY6_MEGEL</name>
<dbReference type="STRING" id="1064535.MELS_0592"/>
<dbReference type="AlphaFoldDB" id="G0VMY6"/>
<dbReference type="HOGENOM" id="CLU_2735301_0_0_9"/>
<evidence type="ECO:0000313" key="2">
    <source>
        <dbReference type="Proteomes" id="UP000010111"/>
    </source>
</evidence>
<reference evidence="1 2" key="1">
    <citation type="journal article" date="2011" name="J. Bacteriol.">
        <title>Genome Sequence of the Ruminal Bacterium Megasphaera elsdenii.</title>
        <authorList>
            <person name="Marx H."/>
            <person name="Graf A.B."/>
            <person name="Tatto N."/>
            <person name="Thallinger G.G."/>
            <person name="Mattanovich D."/>
            <person name="Sauer M."/>
        </authorList>
    </citation>
    <scope>NUCLEOTIDE SEQUENCE [LARGE SCALE GENOMIC DNA]</scope>
    <source>
        <strain evidence="1 2">DSM 20460</strain>
    </source>
</reference>